<evidence type="ECO:0000259" key="1">
    <source>
        <dbReference type="Pfam" id="PF22917"/>
    </source>
</evidence>
<sequence length="264" mass="30459">MSPWIRQAHSTFLQIYGVHMLDQFPFADVLPIKEDAPPLPKPWINELFYYDQINCLKDMSRGKQWTWCEVRPDNIIGFVPNNNAYCLAQTLALYLSLFRYVEGAGASCPFPGSGKSWEALYNESPQDMVARFSIHASLHPEETGTKSFNCAGEETSWKGKWPIICQYFDLRSSSPVDGSLAPSTYMEKHRQDWDRLAKESDLKSGFVDNNISHPYFQHFIMTLLDFDRHMDMGAMRATGYTEIVNTKECWTLAFDRMRKARIIP</sequence>
<keyword evidence="3" id="KW-1185">Reference proteome</keyword>
<evidence type="ECO:0000313" key="3">
    <source>
        <dbReference type="Proteomes" id="UP001345691"/>
    </source>
</evidence>
<evidence type="ECO:0000313" key="2">
    <source>
        <dbReference type="EMBL" id="KAK5062265.1"/>
    </source>
</evidence>
<organism evidence="2 3">
    <name type="scientific">Exophiala sideris</name>
    <dbReference type="NCBI Taxonomy" id="1016849"/>
    <lineage>
        <taxon>Eukaryota</taxon>
        <taxon>Fungi</taxon>
        <taxon>Dikarya</taxon>
        <taxon>Ascomycota</taxon>
        <taxon>Pezizomycotina</taxon>
        <taxon>Eurotiomycetes</taxon>
        <taxon>Chaetothyriomycetidae</taxon>
        <taxon>Chaetothyriales</taxon>
        <taxon>Herpotrichiellaceae</taxon>
        <taxon>Exophiala</taxon>
    </lineage>
</organism>
<protein>
    <recommendedName>
        <fullName evidence="1">PRISE-like Rossmann-fold domain-containing protein</fullName>
    </recommendedName>
</protein>
<feature type="domain" description="PRISE-like Rossmann-fold" evidence="1">
    <location>
        <begin position="14"/>
        <end position="264"/>
    </location>
</feature>
<dbReference type="Proteomes" id="UP001345691">
    <property type="component" value="Unassembled WGS sequence"/>
</dbReference>
<dbReference type="EMBL" id="JAVRRF010000008">
    <property type="protein sequence ID" value="KAK5062265.1"/>
    <property type="molecule type" value="Genomic_DNA"/>
</dbReference>
<comment type="caution">
    <text evidence="2">The sequence shown here is derived from an EMBL/GenBank/DDBJ whole genome shotgun (WGS) entry which is preliminary data.</text>
</comment>
<gene>
    <name evidence="2" type="ORF">LTR69_004623</name>
</gene>
<accession>A0ABR0JEJ4</accession>
<dbReference type="PANTHER" id="PTHR32487">
    <property type="entry name" value="3-OXO-DELTA(4,5)-STEROID 5-BETA-REDUCTASE"/>
    <property type="match status" value="1"/>
</dbReference>
<dbReference type="Pfam" id="PF22917">
    <property type="entry name" value="PRISE"/>
    <property type="match status" value="1"/>
</dbReference>
<dbReference type="InterPro" id="IPR055222">
    <property type="entry name" value="PRISE-like_Rossmann-fold"/>
</dbReference>
<name>A0ABR0JEJ4_9EURO</name>
<proteinExistence type="predicted"/>
<dbReference type="PANTHER" id="PTHR32487:SF8">
    <property type="entry name" value="NAD-DEPENDENT EPIMERASE_DEHYDRATASE DOMAIN-CONTAINING PROTEIN"/>
    <property type="match status" value="1"/>
</dbReference>
<dbReference type="Gene3D" id="3.40.50.720">
    <property type="entry name" value="NAD(P)-binding Rossmann-like Domain"/>
    <property type="match status" value="1"/>
</dbReference>
<reference evidence="2 3" key="1">
    <citation type="submission" date="2023-08" db="EMBL/GenBank/DDBJ databases">
        <title>Black Yeasts Isolated from many extreme environments.</title>
        <authorList>
            <person name="Coleine C."/>
            <person name="Stajich J.E."/>
            <person name="Selbmann L."/>
        </authorList>
    </citation>
    <scope>NUCLEOTIDE SEQUENCE [LARGE SCALE GENOMIC DNA]</scope>
    <source>
        <strain evidence="2 3">CCFEE 6328</strain>
    </source>
</reference>